<feature type="region of interest" description="Disordered" evidence="1">
    <location>
        <begin position="314"/>
        <end position="1033"/>
    </location>
</feature>
<feature type="compositionally biased region" description="Polar residues" evidence="1">
    <location>
        <begin position="318"/>
        <end position="329"/>
    </location>
</feature>
<organism evidence="2 3">
    <name type="scientific">Clupea harengus</name>
    <name type="common">Atlantic herring</name>
    <dbReference type="NCBI Taxonomy" id="7950"/>
    <lineage>
        <taxon>Eukaryota</taxon>
        <taxon>Metazoa</taxon>
        <taxon>Chordata</taxon>
        <taxon>Craniata</taxon>
        <taxon>Vertebrata</taxon>
        <taxon>Euteleostomi</taxon>
        <taxon>Actinopterygii</taxon>
        <taxon>Neopterygii</taxon>
        <taxon>Teleostei</taxon>
        <taxon>Clupei</taxon>
        <taxon>Clupeiformes</taxon>
        <taxon>Clupeoidei</taxon>
        <taxon>Clupeidae</taxon>
        <taxon>Clupea</taxon>
    </lineage>
</organism>
<feature type="compositionally biased region" description="Polar residues" evidence="1">
    <location>
        <begin position="414"/>
        <end position="424"/>
    </location>
</feature>
<feature type="region of interest" description="Disordered" evidence="1">
    <location>
        <begin position="147"/>
        <end position="174"/>
    </location>
</feature>
<dbReference type="GeneID" id="105901314"/>
<accession>A0A6P8GCF7</accession>
<feature type="compositionally biased region" description="Polar residues" evidence="1">
    <location>
        <begin position="691"/>
        <end position="706"/>
    </location>
</feature>
<evidence type="ECO:0000256" key="1">
    <source>
        <dbReference type="SAM" id="MobiDB-lite"/>
    </source>
</evidence>
<feature type="compositionally biased region" description="Basic and acidic residues" evidence="1">
    <location>
        <begin position="254"/>
        <end position="267"/>
    </location>
</feature>
<name>A0A6P8GCF7_CLUHA</name>
<proteinExistence type="predicted"/>
<feature type="region of interest" description="Disordered" evidence="1">
    <location>
        <begin position="218"/>
        <end position="294"/>
    </location>
</feature>
<feature type="compositionally biased region" description="Acidic residues" evidence="1">
    <location>
        <begin position="331"/>
        <end position="341"/>
    </location>
</feature>
<feature type="region of interest" description="Disordered" evidence="1">
    <location>
        <begin position="77"/>
        <end position="110"/>
    </location>
</feature>
<feature type="compositionally biased region" description="Low complexity" evidence="1">
    <location>
        <begin position="1024"/>
        <end position="1033"/>
    </location>
</feature>
<dbReference type="AlphaFoldDB" id="A0A6P8GCF7"/>
<dbReference type="RefSeq" id="XP_031436888.1">
    <property type="nucleotide sequence ID" value="XM_031581028.1"/>
</dbReference>
<feature type="compositionally biased region" description="Low complexity" evidence="1">
    <location>
        <begin position="835"/>
        <end position="846"/>
    </location>
</feature>
<feature type="compositionally biased region" description="Basic and acidic residues" evidence="1">
    <location>
        <begin position="446"/>
        <end position="462"/>
    </location>
</feature>
<feature type="compositionally biased region" description="Polar residues" evidence="1">
    <location>
        <begin position="616"/>
        <end position="626"/>
    </location>
</feature>
<dbReference type="KEGG" id="char:105901314"/>
<feature type="compositionally biased region" description="Basic and acidic residues" evidence="1">
    <location>
        <begin position="17"/>
        <end position="30"/>
    </location>
</feature>
<feature type="compositionally biased region" description="Polar residues" evidence="1">
    <location>
        <begin position="903"/>
        <end position="912"/>
    </location>
</feature>
<feature type="compositionally biased region" description="Polar residues" evidence="1">
    <location>
        <begin position="274"/>
        <end position="291"/>
    </location>
</feature>
<feature type="compositionally biased region" description="Low complexity" evidence="1">
    <location>
        <begin position="545"/>
        <end position="556"/>
    </location>
</feature>
<feature type="compositionally biased region" description="Basic and acidic residues" evidence="1">
    <location>
        <begin position="425"/>
        <end position="439"/>
    </location>
</feature>
<feature type="compositionally biased region" description="Polar residues" evidence="1">
    <location>
        <begin position="976"/>
        <end position="1004"/>
    </location>
</feature>
<evidence type="ECO:0000313" key="3">
    <source>
        <dbReference type="RefSeq" id="XP_031436888.1"/>
    </source>
</evidence>
<gene>
    <name evidence="3" type="primary">LOC105901314</name>
</gene>
<feature type="compositionally biased region" description="Polar residues" evidence="1">
    <location>
        <begin position="765"/>
        <end position="785"/>
    </location>
</feature>
<feature type="compositionally biased region" description="Low complexity" evidence="1">
    <location>
        <begin position="153"/>
        <end position="174"/>
    </location>
</feature>
<reference evidence="3" key="1">
    <citation type="submission" date="2025-08" db="UniProtKB">
        <authorList>
            <consortium name="RefSeq"/>
        </authorList>
    </citation>
    <scope>IDENTIFICATION</scope>
</reference>
<feature type="compositionally biased region" description="Polar residues" evidence="1">
    <location>
        <begin position="731"/>
        <end position="742"/>
    </location>
</feature>
<dbReference type="Proteomes" id="UP000515152">
    <property type="component" value="Chromosome 14"/>
</dbReference>
<sequence>MSKPKTSKFKKLFQKSKSTEKENHVEEKHVQIPRSEISSPGAKSATLPASPLSLGSPTNDVFSFPTSPVKKRFGSLRIGRSKSKRLSSSSFASDVDSLNNQSFADGEDSASMYAETSSTLSLDLSRLSRKNSGGGVLKRLGSFLGIQKKKSRSISQSSLNYPTGDLDSSSTLGDTTSIRSIGSIIEDGGDLPFVDCSDDSETESVRGVHVCELQSEIQKSAQEGQADEPEEGPGSRKGSGVDEAEVSSWSLVEEVNKKLQENLEKTGGEGSEPSEAQTIAQASVTGNSQVKSPVKKTVLIPNLTNRNNYSALVGVTLGSKSRNSSTNGPITEEEEEEEEGEAMGRKGAARRNPRKLSTAEPHTPTQPRTPTEAGPQSVEEGPSTDSPVLTPPPAPVSARAGVTATPVPEVCAPTQPSTHTPSLTEKTHTPSPEEDRTACQEEAQSTEEKRRSVKLSHSEKVFAKRLCVSPQASVDEDTAQEQDPRSETGQTSVKLKFKVEGKRLTQKTADPIADTPEETPDIQHVDEPPTATDNTEMPGYKSQAGRSVSGSGVTGRPIRQTDSRANESPASAKAPPAPPVAPKTIATVSKGRTLLESVGGTQNTPKTGREPKSPTVKESPSNSQPEIKSKIPKMPPSDGVQKNFQGIDGSSDVNGRLTFGKQRGGKGNGPKSDDLNLGDQIALLPGETETKTNGKIQNAPSATVPTTEPMPGPEATPSKEPASPLPRRDTGNGNISRDQTGKPSEMTAAEKSLEGRQGICLKNTDAPSGSKENSTVKSQAQTPTAKSRLPKVTEGSSVRKPTDGKVKMSDSGGKSALLKDKWANKAPPAPPRSSPPQQERPQQLQPSCRKGKSEASPTGSRLPRPFQSSLPRQSSSEDSSHGEGESLSPTALPEAKQEKRDSQWVNGPSADSTGADAERRGPVRATDVKGVSGVEQRESSSSSSSPVKKPPLPRKPLPSRLKSPTKLKPLRDSETAENSAQLSASVAEQPTTEQGLVKNSSTEQAAREAVAVTGMGNTPSEANSSYSSSSKQR</sequence>
<feature type="region of interest" description="Disordered" evidence="1">
    <location>
        <begin position="1"/>
        <end position="52"/>
    </location>
</feature>
<feature type="compositionally biased region" description="Basic residues" evidence="1">
    <location>
        <begin position="1"/>
        <end position="14"/>
    </location>
</feature>
<feature type="compositionally biased region" description="Low complexity" evidence="1">
    <location>
        <begin position="86"/>
        <end position="97"/>
    </location>
</feature>
<keyword evidence="2" id="KW-1185">Reference proteome</keyword>
<evidence type="ECO:0000313" key="2">
    <source>
        <dbReference type="Proteomes" id="UP000515152"/>
    </source>
</evidence>
<protein>
    <submittedName>
        <fullName evidence="3">Proteoglycan 4-like isoform X1</fullName>
    </submittedName>
</protein>